<dbReference type="Proteomes" id="UP001595660">
    <property type="component" value="Unassembled WGS sequence"/>
</dbReference>
<dbReference type="GeneID" id="69117108"/>
<reference evidence="2 3" key="1">
    <citation type="journal article" date="2019" name="Int. J. Syst. Evol. Microbiol.">
        <title>The Global Catalogue of Microorganisms (GCM) 10K type strain sequencing project: providing services to taxonomists for standard genome sequencing and annotation.</title>
        <authorList>
            <consortium name="The Broad Institute Genomics Platform"/>
            <consortium name="The Broad Institute Genome Sequencing Center for Infectious Disease"/>
            <person name="Wu L."/>
            <person name="Ma J."/>
        </authorList>
    </citation>
    <scope>NUCLEOTIDE SEQUENCE [LARGE SCALE GENOMIC DNA]</scope>
    <source>
        <strain evidence="2 3">CGMCC 1.12562</strain>
    </source>
</reference>
<accession>A0ABD5ND04</accession>
<feature type="region of interest" description="Disordered" evidence="1">
    <location>
        <begin position="21"/>
        <end position="41"/>
    </location>
</feature>
<name>A0ABD5ND04_9EURY</name>
<dbReference type="EMBL" id="JBHRWN010000002">
    <property type="protein sequence ID" value="MFC3476971.1"/>
    <property type="molecule type" value="Genomic_DNA"/>
</dbReference>
<dbReference type="AlphaFoldDB" id="A0ABD5ND04"/>
<evidence type="ECO:0000256" key="1">
    <source>
        <dbReference type="SAM" id="MobiDB-lite"/>
    </source>
</evidence>
<gene>
    <name evidence="2" type="ORF">ACFOKC_04460</name>
</gene>
<evidence type="ECO:0000313" key="3">
    <source>
        <dbReference type="Proteomes" id="UP001595660"/>
    </source>
</evidence>
<comment type="caution">
    <text evidence="2">The sequence shown here is derived from an EMBL/GenBank/DDBJ whole genome shotgun (WGS) entry which is preliminary data.</text>
</comment>
<keyword evidence="3" id="KW-1185">Reference proteome</keyword>
<proteinExistence type="predicted"/>
<evidence type="ECO:0000313" key="2">
    <source>
        <dbReference type="EMBL" id="MFC3476971.1"/>
    </source>
</evidence>
<sequence length="160" mass="16717">MDSLTRREAVGAGVAALAGLAGCSTGSGSSGGGGGSDQPRLDRVRVSNSRADDVSLDLQLELDGEVVFWRDVAVDGVETEGSGQSVQGATFEPPAFPRERGEWRVRARVRGTDQTYSTLFTSETTAESCLALGVNVQADDVEITYVATHECDAVSTTTEG</sequence>
<dbReference type="PROSITE" id="PS51257">
    <property type="entry name" value="PROKAR_LIPOPROTEIN"/>
    <property type="match status" value="1"/>
</dbReference>
<organism evidence="2 3">
    <name type="scientific">Halobacterium litoreum</name>
    <dbReference type="NCBI Taxonomy" id="2039234"/>
    <lineage>
        <taxon>Archaea</taxon>
        <taxon>Methanobacteriati</taxon>
        <taxon>Methanobacteriota</taxon>
        <taxon>Stenosarchaea group</taxon>
        <taxon>Halobacteria</taxon>
        <taxon>Halobacteriales</taxon>
        <taxon>Halobacteriaceae</taxon>
        <taxon>Halobacterium</taxon>
    </lineage>
</organism>
<protein>
    <submittedName>
        <fullName evidence="2">Uncharacterized protein</fullName>
    </submittedName>
</protein>
<dbReference type="RefSeq" id="WP_232571892.1">
    <property type="nucleotide sequence ID" value="NZ_CP089466.1"/>
</dbReference>